<dbReference type="AlphaFoldDB" id="K3WS00"/>
<keyword evidence="2 5" id="KW-0863">Zinc-finger</keyword>
<dbReference type="VEuPathDB" id="FungiDB:PYU1_G007728"/>
<dbReference type="STRING" id="431595.K3WS00"/>
<dbReference type="InterPro" id="IPR055198">
    <property type="entry name" value="NSD_PHD"/>
</dbReference>
<dbReference type="HOGENOM" id="CLU_344713_0_0_1"/>
<dbReference type="PROSITE" id="PS01359">
    <property type="entry name" value="ZF_PHD_1"/>
    <property type="match status" value="1"/>
</dbReference>
<evidence type="ECO:0000256" key="4">
    <source>
        <dbReference type="ARBA" id="ARBA00023117"/>
    </source>
</evidence>
<dbReference type="Gene3D" id="1.20.920.10">
    <property type="entry name" value="Bromodomain-like"/>
    <property type="match status" value="1"/>
</dbReference>
<keyword evidence="11" id="KW-1185">Reference proteome</keyword>
<keyword evidence="3" id="KW-0862">Zinc</keyword>
<evidence type="ECO:0000256" key="5">
    <source>
        <dbReference type="PROSITE-ProRule" id="PRU00146"/>
    </source>
</evidence>
<feature type="coiled-coil region" evidence="6">
    <location>
        <begin position="811"/>
        <end position="866"/>
    </location>
</feature>
<dbReference type="InterPro" id="IPR001965">
    <property type="entry name" value="Znf_PHD"/>
</dbReference>
<reference evidence="11" key="2">
    <citation type="submission" date="2010-04" db="EMBL/GenBank/DDBJ databases">
        <authorList>
            <person name="Buell R."/>
            <person name="Hamilton J."/>
            <person name="Hostetler J."/>
        </authorList>
    </citation>
    <scope>NUCLEOTIDE SEQUENCE [LARGE SCALE GENOMIC DNA]</scope>
    <source>
        <strain evidence="11">DAOM:BR144</strain>
    </source>
</reference>
<dbReference type="Gene3D" id="3.30.40.10">
    <property type="entry name" value="Zinc/RING finger domain, C3HC4 (zinc finger)"/>
    <property type="match status" value="2"/>
</dbReference>
<dbReference type="SMART" id="SM00293">
    <property type="entry name" value="PWWP"/>
    <property type="match status" value="1"/>
</dbReference>
<evidence type="ECO:0000256" key="7">
    <source>
        <dbReference type="SAM" id="MobiDB-lite"/>
    </source>
</evidence>
<dbReference type="InterPro" id="IPR013083">
    <property type="entry name" value="Znf_RING/FYVE/PHD"/>
</dbReference>
<dbReference type="eggNOG" id="KOG0825">
    <property type="taxonomic scope" value="Eukaryota"/>
</dbReference>
<evidence type="ECO:0000256" key="3">
    <source>
        <dbReference type="ARBA" id="ARBA00022833"/>
    </source>
</evidence>
<evidence type="ECO:0000256" key="2">
    <source>
        <dbReference type="ARBA" id="ARBA00022771"/>
    </source>
</evidence>
<dbReference type="InParanoid" id="K3WS00"/>
<feature type="compositionally biased region" description="Low complexity" evidence="7">
    <location>
        <begin position="270"/>
        <end position="285"/>
    </location>
</feature>
<dbReference type="InterPro" id="IPR036427">
    <property type="entry name" value="Bromodomain-like_sf"/>
</dbReference>
<keyword evidence="6" id="KW-0175">Coiled coil</keyword>
<dbReference type="Proteomes" id="UP000019132">
    <property type="component" value="Unassembled WGS sequence"/>
</dbReference>
<accession>K3WS00</accession>
<feature type="compositionally biased region" description="Low complexity" evidence="7">
    <location>
        <begin position="297"/>
        <end position="313"/>
    </location>
</feature>
<dbReference type="PANTHER" id="PTHR24102">
    <property type="entry name" value="PHD FINGER PROTEIN"/>
    <property type="match status" value="1"/>
</dbReference>
<evidence type="ECO:0000259" key="9">
    <source>
        <dbReference type="PROSITE" id="PS50812"/>
    </source>
</evidence>
<organism evidence="10 11">
    <name type="scientific">Globisporangium ultimum (strain ATCC 200006 / CBS 805.95 / DAOM BR144)</name>
    <name type="common">Pythium ultimum</name>
    <dbReference type="NCBI Taxonomy" id="431595"/>
    <lineage>
        <taxon>Eukaryota</taxon>
        <taxon>Sar</taxon>
        <taxon>Stramenopiles</taxon>
        <taxon>Oomycota</taxon>
        <taxon>Peronosporomycetes</taxon>
        <taxon>Pythiales</taxon>
        <taxon>Pythiaceae</taxon>
        <taxon>Globisporangium</taxon>
    </lineage>
</organism>
<feature type="compositionally biased region" description="Basic and acidic residues" evidence="7">
    <location>
        <begin position="654"/>
        <end position="667"/>
    </location>
</feature>
<dbReference type="OMA" id="ATWYCPR"/>
<dbReference type="InterPro" id="IPR019787">
    <property type="entry name" value="Znf_PHD-finger"/>
</dbReference>
<dbReference type="EnsemblProtists" id="PYU1_T007744">
    <property type="protein sequence ID" value="PYU1_T007744"/>
    <property type="gene ID" value="PYU1_G007728"/>
</dbReference>
<feature type="region of interest" description="Disordered" evidence="7">
    <location>
        <begin position="196"/>
        <end position="334"/>
    </location>
</feature>
<sequence>MDPEELEQLKEEYYETLAGSESLRGILNQNAGLVLARVGSYPPWPARYSEPGEYAKMSKFRLKKGHVCVYFFGTRNFGWLPKSGILPFSEDVSALKSVKKYNTQLMQQALDEAKLILDGTEGAGVHFYDRIMERRDEPADLPCEICNRVDDHYSNLILCDGLDCRREFHMNCLDPPLVKVPPGDWFCPECVKDPSKLPTSMKQSDAEQDDDTNTANGSALSPGSSAMPPVKKMKKEKQKIREGSVKRRLQSTAEPPSDSSRHSAKKSRSLRSAGDSSAESSPSKSIPEVSPTRDTPSKAVSQPVSSSKKPPTVETLSHGFQPGAGSVDGTEGNSDMESEERCLICGYGGELIVCEFAGCTKVYHQFCLGAYPFPKDDDATWFCPRHACVLSGERESLLDIDGFSGKGKGISPRKPITKNLLWKCTQCPLAVSSDHFPPLPTTSLFSKKLKTFICPNCSHNAPAKVQLGKMLEKLWSTMATNRQGMPFCGPLLSGLTDADGNTNSRRDLDLFKILAKIRRLEYEESSSFADDVRQLVKNALAIIGKRSQPLREAAKTVRLICTEQMQIHKHKIYAIENKVKRSKLESRKQKEQKDTGPWSFKRKWPIRWRQECGVPDDKNYPQMEARTLEEWTAYVTAAPLYASADVLDDELDEPASRHGHEIDDAAATRDGPSSSTGRAKAWPRSTAGAVHPFDIPNGESSHTVPSFPGLTLSEGTDIMVALGDLSRQEHENKRLQFGGAKESDLDDVDGRDFFLSPSASEMQHMFDQQSNLLRRALEAHTALQKSWLLSQHQMLGLGANNGFSVGEGRLAAELRLANKNLRARLRNKDKLVDQLTSDHTALRSQMAALQRELNESKFRVKELERKRAAEDEIGLSEEKSKVATQATAVEDLSGADTGGGGVSSGEDTNAHKNPYSRFGSRSNARKSAK</sequence>
<proteinExistence type="predicted"/>
<evidence type="ECO:0000259" key="8">
    <source>
        <dbReference type="PROSITE" id="PS50016"/>
    </source>
</evidence>
<evidence type="ECO:0000256" key="1">
    <source>
        <dbReference type="ARBA" id="ARBA00022723"/>
    </source>
</evidence>
<dbReference type="SUPFAM" id="SSF57903">
    <property type="entry name" value="FYVE/PHD zinc finger"/>
    <property type="match status" value="2"/>
</dbReference>
<dbReference type="PANTHER" id="PTHR24102:SF28">
    <property type="entry name" value="PHD-TYPE DOMAIN-CONTAINING PROTEIN"/>
    <property type="match status" value="1"/>
</dbReference>
<evidence type="ECO:0008006" key="12">
    <source>
        <dbReference type="Google" id="ProtNLM"/>
    </source>
</evidence>
<feature type="region of interest" description="Disordered" evidence="7">
    <location>
        <begin position="652"/>
        <end position="685"/>
    </location>
</feature>
<protein>
    <recommendedName>
        <fullName evidence="12">PHD-type domain-containing protein</fullName>
    </recommendedName>
</protein>
<feature type="domain" description="PWWP" evidence="9">
    <location>
        <begin position="30"/>
        <end position="91"/>
    </location>
</feature>
<dbReference type="InterPro" id="IPR011011">
    <property type="entry name" value="Znf_FYVE_PHD"/>
</dbReference>
<reference evidence="10" key="3">
    <citation type="submission" date="2015-02" db="UniProtKB">
        <authorList>
            <consortium name="EnsemblProtists"/>
        </authorList>
    </citation>
    <scope>IDENTIFICATION</scope>
    <source>
        <strain evidence="10">DAOM BR144</strain>
    </source>
</reference>
<dbReference type="SMART" id="SM00249">
    <property type="entry name" value="PHD"/>
    <property type="match status" value="2"/>
</dbReference>
<dbReference type="InterPro" id="IPR000313">
    <property type="entry name" value="PWWP_dom"/>
</dbReference>
<evidence type="ECO:0000313" key="11">
    <source>
        <dbReference type="Proteomes" id="UP000019132"/>
    </source>
</evidence>
<feature type="compositionally biased region" description="Polar residues" evidence="7">
    <location>
        <begin position="213"/>
        <end position="224"/>
    </location>
</feature>
<dbReference type="Gene3D" id="2.30.30.140">
    <property type="match status" value="1"/>
</dbReference>
<dbReference type="SUPFAM" id="SSF63748">
    <property type="entry name" value="Tudor/PWWP/MBT"/>
    <property type="match status" value="1"/>
</dbReference>
<feature type="domain" description="PHD-type" evidence="8">
    <location>
        <begin position="140"/>
        <end position="193"/>
    </location>
</feature>
<name>K3WS00_GLOUD</name>
<dbReference type="CDD" id="cd15568">
    <property type="entry name" value="PHD5_NSD"/>
    <property type="match status" value="1"/>
</dbReference>
<dbReference type="Pfam" id="PF00855">
    <property type="entry name" value="PWWP"/>
    <property type="match status" value="1"/>
</dbReference>
<dbReference type="PROSITE" id="PS50016">
    <property type="entry name" value="ZF_PHD_2"/>
    <property type="match status" value="1"/>
</dbReference>
<dbReference type="GO" id="GO:0008270">
    <property type="term" value="F:zinc ion binding"/>
    <property type="evidence" value="ECO:0007669"/>
    <property type="project" value="UniProtKB-KW"/>
</dbReference>
<dbReference type="Pfam" id="PF00628">
    <property type="entry name" value="PHD"/>
    <property type="match status" value="1"/>
</dbReference>
<dbReference type="PROSITE" id="PS50812">
    <property type="entry name" value="PWWP"/>
    <property type="match status" value="1"/>
</dbReference>
<evidence type="ECO:0000256" key="6">
    <source>
        <dbReference type="SAM" id="Coils"/>
    </source>
</evidence>
<keyword evidence="4" id="KW-0103">Bromodomain</keyword>
<dbReference type="Pfam" id="PF22908">
    <property type="entry name" value="PHD_NSD"/>
    <property type="match status" value="1"/>
</dbReference>
<evidence type="ECO:0000313" key="10">
    <source>
        <dbReference type="EnsemblProtists" id="PYU1_T007744"/>
    </source>
</evidence>
<keyword evidence="1" id="KW-0479">Metal-binding</keyword>
<dbReference type="EMBL" id="GL376585">
    <property type="status" value="NOT_ANNOTATED_CDS"/>
    <property type="molecule type" value="Genomic_DNA"/>
</dbReference>
<feature type="compositionally biased region" description="Basic and acidic residues" evidence="7">
    <location>
        <begin position="869"/>
        <end position="881"/>
    </location>
</feature>
<reference evidence="11" key="1">
    <citation type="journal article" date="2010" name="Genome Biol.">
        <title>Genome sequence of the necrotrophic plant pathogen Pythium ultimum reveals original pathogenicity mechanisms and effector repertoire.</title>
        <authorList>
            <person name="Levesque C.A."/>
            <person name="Brouwer H."/>
            <person name="Cano L."/>
            <person name="Hamilton J.P."/>
            <person name="Holt C."/>
            <person name="Huitema E."/>
            <person name="Raffaele S."/>
            <person name="Robideau G.P."/>
            <person name="Thines M."/>
            <person name="Win J."/>
            <person name="Zerillo M.M."/>
            <person name="Beakes G.W."/>
            <person name="Boore J.L."/>
            <person name="Busam D."/>
            <person name="Dumas B."/>
            <person name="Ferriera S."/>
            <person name="Fuerstenberg S.I."/>
            <person name="Gachon C.M."/>
            <person name="Gaulin E."/>
            <person name="Govers F."/>
            <person name="Grenville-Briggs L."/>
            <person name="Horner N."/>
            <person name="Hostetler J."/>
            <person name="Jiang R.H."/>
            <person name="Johnson J."/>
            <person name="Krajaejun T."/>
            <person name="Lin H."/>
            <person name="Meijer H.J."/>
            <person name="Moore B."/>
            <person name="Morris P."/>
            <person name="Phuntmart V."/>
            <person name="Puiu D."/>
            <person name="Shetty J."/>
            <person name="Stajich J.E."/>
            <person name="Tripathy S."/>
            <person name="Wawra S."/>
            <person name="van West P."/>
            <person name="Whitty B.R."/>
            <person name="Coutinho P.M."/>
            <person name="Henrissat B."/>
            <person name="Martin F."/>
            <person name="Thomas P.D."/>
            <person name="Tyler B.M."/>
            <person name="De Vries R.P."/>
            <person name="Kamoun S."/>
            <person name="Yandell M."/>
            <person name="Tisserat N."/>
            <person name="Buell C.R."/>
        </authorList>
    </citation>
    <scope>NUCLEOTIDE SEQUENCE</scope>
    <source>
        <strain evidence="11">DAOM:BR144</strain>
    </source>
</reference>
<dbReference type="InterPro" id="IPR019786">
    <property type="entry name" value="Zinc_finger_PHD-type_CS"/>
</dbReference>
<feature type="region of interest" description="Disordered" evidence="7">
    <location>
        <begin position="869"/>
        <end position="929"/>
    </location>
</feature>